<dbReference type="GO" id="GO:0019894">
    <property type="term" value="F:kinesin binding"/>
    <property type="evidence" value="ECO:0007669"/>
    <property type="project" value="TreeGrafter"/>
</dbReference>
<evidence type="ECO:0000256" key="15">
    <source>
        <dbReference type="ARBA" id="ARBA00078388"/>
    </source>
</evidence>
<evidence type="ECO:0000256" key="8">
    <source>
        <dbReference type="ARBA" id="ARBA00023054"/>
    </source>
</evidence>
<reference evidence="21" key="1">
    <citation type="submission" date="2025-08" db="UniProtKB">
        <authorList>
            <consortium name="RefSeq"/>
        </authorList>
    </citation>
    <scope>IDENTIFICATION</scope>
    <source>
        <strain evidence="21">J_2021</strain>
        <tissue evidence="21">Erythrocytes</tissue>
    </source>
</reference>
<dbReference type="RefSeq" id="XP_041433070.1">
    <property type="nucleotide sequence ID" value="XM_041577136.1"/>
</dbReference>
<dbReference type="Pfam" id="PF16471">
    <property type="entry name" value="JIP_LZII"/>
    <property type="match status" value="1"/>
</dbReference>
<dbReference type="GO" id="GO:0005078">
    <property type="term" value="F:MAP-kinase scaffold activity"/>
    <property type="evidence" value="ECO:0007669"/>
    <property type="project" value="InterPro"/>
</dbReference>
<proteinExistence type="inferred from homology"/>
<dbReference type="Pfam" id="PF09744">
    <property type="entry name" value="RH1"/>
    <property type="match status" value="1"/>
</dbReference>
<keyword evidence="5" id="KW-0597">Phosphoprotein</keyword>
<evidence type="ECO:0000256" key="3">
    <source>
        <dbReference type="ARBA" id="ARBA00009866"/>
    </source>
</evidence>
<dbReference type="PANTHER" id="PTHR13886:SF2">
    <property type="entry name" value="C-JUN-AMINO-TERMINAL KINASE-INTERACTING PROTEIN 4"/>
    <property type="match status" value="1"/>
</dbReference>
<accession>A0A8J1LWF6</accession>
<evidence type="ECO:0000313" key="20">
    <source>
        <dbReference type="Proteomes" id="UP000186698"/>
    </source>
</evidence>
<name>A0A8J1LWF6_XENLA</name>
<evidence type="ECO:0000256" key="4">
    <source>
        <dbReference type="ARBA" id="ARBA00022490"/>
    </source>
</evidence>
<dbReference type="CTD" id="108701159"/>
<comment type="subcellular location">
    <subcellularLocation>
        <location evidence="1">Cytoplasm</location>
        <location evidence="1">Perinuclear region</location>
    </subcellularLocation>
    <subcellularLocation>
        <location evidence="2">Lysosome membrane</location>
    </subcellularLocation>
</comment>
<feature type="coiled-coil region" evidence="16">
    <location>
        <begin position="722"/>
        <end position="749"/>
    </location>
</feature>
<feature type="region of interest" description="Disordered" evidence="17">
    <location>
        <begin position="217"/>
        <end position="241"/>
    </location>
</feature>
<protein>
    <recommendedName>
        <fullName evidence="12">C-Jun-amino-terminal kinase-interacting protein 4</fullName>
    </recommendedName>
    <alternativeName>
        <fullName evidence="14">JNK-associated leucine-zipper protein</fullName>
    </alternativeName>
    <alternativeName>
        <fullName evidence="15">Mitogen-activated protein kinase 8-interacting protein 4</fullName>
    </alternativeName>
    <alternativeName>
        <fullName evidence="13">Sperm-associated antigen 9</fullName>
    </alternativeName>
</protein>
<organism evidence="20 21">
    <name type="scientific">Xenopus laevis</name>
    <name type="common">African clawed frog</name>
    <dbReference type="NCBI Taxonomy" id="8355"/>
    <lineage>
        <taxon>Eukaryota</taxon>
        <taxon>Metazoa</taxon>
        <taxon>Chordata</taxon>
        <taxon>Craniata</taxon>
        <taxon>Vertebrata</taxon>
        <taxon>Euteleostomi</taxon>
        <taxon>Amphibia</taxon>
        <taxon>Batrachia</taxon>
        <taxon>Anura</taxon>
        <taxon>Pipoidea</taxon>
        <taxon>Pipidae</taxon>
        <taxon>Xenopodinae</taxon>
        <taxon>Xenopus</taxon>
        <taxon>Xenopus</taxon>
    </lineage>
</organism>
<evidence type="ECO:0000256" key="2">
    <source>
        <dbReference type="ARBA" id="ARBA00004656"/>
    </source>
</evidence>
<sequence length="1317" mass="146584">MELEDGMVYQEDPGNSTIMSERVSGLAGSIYREFERLIGRYDEDAVKELMPLVVAVLENLDSVFSQNQEHEVELELLREDNEQLITQYEREKALRKHAEEKFIEFEDSQEQDKKDLQTRVENLESLTRQLELKAKNYADQISRLEEREAELKKEYNALHQRHSEMIHNYMEHLERTKQHQQLLGGDQLESTLHSKIRKDRPISLGIFPLNPGDSLLLPDSQGAETTGNGPWKHPDPNQPRCNTSLKDEILNIGQAGAKTGGADTDNMVHSSSKPHKDDISMKSKSHKDDVLKANLANNNVQNNNKGDGAPEATAPTTVSEGTNDNKEKSEVQSIIESTPELDMDRDPKGYQLTSTPTKGIENKAFDRNTESLFEELSSAGTDLIADVDEGADLLGMGREVENLILENTQLLETKNALNVVKNDLIARVDELVCERDVLQGELAAVKLAKQKVEEKNKELEEELRKARAEVEEAQQKGKDEEDSDVPTAQRKRFTRVEMARVLMERNQYKERLMELQEAVRWTEMIRASRENPAIQEKKRSSLWQFFSRLFGPSATVSKKPDTPVNLKYNAPTSHITPSVKKKSSALSKLPSDKSKAFDFLSEDQSSGNETALASRREQKREQYRQVKAHVQKEDGRVQAFGWSLPQKYKPVASEGQNESKMRNLPVPVYLRPLDEKDTSMKLWCAVGVNLSGGKTRDGGSIIGASVFYSDAPGVELDHQKHRSDSQNSLDKLEQELTVQQKELRHQDELSSLVWICTSTHSSTKVIIVDANDPGNMLDSFIVCNSHVLCIASVPGAMETDYPTGESSKPESETGQTDKTSLSESLLSSGSSGAENIAVGVKVGGASPEDIEPCAVQTPSVLPAEEEISQDPDSASQQLDDNVATAEEATEDTEVGTGSNDDLADISQTGVYTEHVFTDPLGAQNTTEDTSGYQPSNDSDLYKDGVATLPTEQDLMREEAQKMNSLLPTMWLGAQNGYLYVHSSVAQWKKCLLNIKLKDSILSIVHVKGIVLVALADGTLAIFHRGVDGQWDLSNYHLLDFGRPHHSIRCMSVVHEKVWCGYRNKIYIVQPKTMKIEKSFDAHPRKESQVRQLAWVGDGVWVSIRLDSTLRLYHAHTYQHLQDVDIEPYVSKMLGTGKLGFSFVRITALMVSCNRLWVGTGNGVIISIPLTETNKALTGSGNRPGSVIRVYGDENSDKVTPGTFIPYCSMAHAQLCFHGHRDAVKFFVAVPGQVHGFDSSGTSEMAAEKMGGSQQELSSPDQPKSMLVMSGGEGYIDFRMGDDGENSELLDDSLQFEPSVAKVERSHLIVWQVMCSSE</sequence>
<dbReference type="GO" id="GO:0016192">
    <property type="term" value="P:vesicle-mediated transport"/>
    <property type="evidence" value="ECO:0007669"/>
    <property type="project" value="TreeGrafter"/>
</dbReference>
<evidence type="ECO:0000256" key="13">
    <source>
        <dbReference type="ARBA" id="ARBA00075367"/>
    </source>
</evidence>
<keyword evidence="10" id="KW-0458">Lysosome</keyword>
<evidence type="ECO:0000313" key="21">
    <source>
        <dbReference type="RefSeq" id="XP_041433070.1"/>
    </source>
</evidence>
<feature type="domain" description="RH1" evidence="18">
    <location>
        <begin position="6"/>
        <end position="94"/>
    </location>
</feature>
<dbReference type="Gene3D" id="1.20.58.1770">
    <property type="match status" value="1"/>
</dbReference>
<dbReference type="InterPro" id="IPR034743">
    <property type="entry name" value="RH1"/>
</dbReference>
<dbReference type="FunFam" id="2.130.10.10:FF:000700">
    <property type="entry name" value="Sperm-associated antigen 9a"/>
    <property type="match status" value="1"/>
</dbReference>
<keyword evidence="21" id="KW-0418">Kinase</keyword>
<dbReference type="GO" id="GO:0016301">
    <property type="term" value="F:kinase activity"/>
    <property type="evidence" value="ECO:0007669"/>
    <property type="project" value="UniProtKB-KW"/>
</dbReference>
<dbReference type="InterPro" id="IPR015943">
    <property type="entry name" value="WD40/YVTN_repeat-like_dom_sf"/>
</dbReference>
<keyword evidence="6" id="KW-0677">Repeat</keyword>
<keyword evidence="8 16" id="KW-0175">Coiled coil</keyword>
<feature type="region of interest" description="Disordered" evidence="17">
    <location>
        <begin position="256"/>
        <end position="331"/>
    </location>
</feature>
<evidence type="ECO:0000256" key="1">
    <source>
        <dbReference type="ARBA" id="ARBA00004556"/>
    </source>
</evidence>
<feature type="compositionally biased region" description="Basic and acidic residues" evidence="17">
    <location>
        <begin position="466"/>
        <end position="479"/>
    </location>
</feature>
<feature type="region of interest" description="Disordered" evidence="17">
    <location>
        <begin position="864"/>
        <end position="901"/>
    </location>
</feature>
<feature type="compositionally biased region" description="Low complexity" evidence="17">
    <location>
        <begin position="292"/>
        <end position="305"/>
    </location>
</feature>
<evidence type="ECO:0000256" key="14">
    <source>
        <dbReference type="ARBA" id="ARBA00077184"/>
    </source>
</evidence>
<evidence type="ECO:0000256" key="16">
    <source>
        <dbReference type="SAM" id="Coils"/>
    </source>
</evidence>
<dbReference type="GO" id="GO:0005829">
    <property type="term" value="C:cytosol"/>
    <property type="evidence" value="ECO:0007669"/>
    <property type="project" value="UniProtKB-ARBA"/>
</dbReference>
<dbReference type="GO" id="GO:0030159">
    <property type="term" value="F:signaling receptor complex adaptor activity"/>
    <property type="evidence" value="ECO:0007669"/>
    <property type="project" value="TreeGrafter"/>
</dbReference>
<dbReference type="PROSITE" id="PS51777">
    <property type="entry name" value="RH2"/>
    <property type="match status" value="1"/>
</dbReference>
<dbReference type="GeneID" id="108701159"/>
<dbReference type="Pfam" id="PF19056">
    <property type="entry name" value="WD40_2"/>
    <property type="match status" value="1"/>
</dbReference>
<dbReference type="GO" id="GO:0048471">
    <property type="term" value="C:perinuclear region of cytoplasm"/>
    <property type="evidence" value="ECO:0007669"/>
    <property type="project" value="UniProtKB-SubCell"/>
</dbReference>
<evidence type="ECO:0000256" key="5">
    <source>
        <dbReference type="ARBA" id="ARBA00022553"/>
    </source>
</evidence>
<evidence type="ECO:0000256" key="12">
    <source>
        <dbReference type="ARBA" id="ARBA00071160"/>
    </source>
</evidence>
<keyword evidence="4" id="KW-0963">Cytoplasm</keyword>
<dbReference type="InterPro" id="IPR039911">
    <property type="entry name" value="JIP3/JIP4"/>
</dbReference>
<evidence type="ECO:0000256" key="10">
    <source>
        <dbReference type="ARBA" id="ARBA00023228"/>
    </source>
</evidence>
<dbReference type="InterPro" id="IPR032486">
    <property type="entry name" value="JIP_LZII"/>
</dbReference>
<feature type="domain" description="RH2" evidence="19">
    <location>
        <begin position="490"/>
        <end position="560"/>
    </location>
</feature>
<dbReference type="FunFam" id="1.20.5.1000:FF:000001">
    <property type="entry name" value="C-Jun-amino-terminal kinase-interacting protein 3 isoform X2"/>
    <property type="match status" value="1"/>
</dbReference>
<evidence type="ECO:0000256" key="7">
    <source>
        <dbReference type="ARBA" id="ARBA00022990"/>
    </source>
</evidence>
<feature type="compositionally biased region" description="Polar residues" evidence="17">
    <location>
        <begin position="922"/>
        <end position="938"/>
    </location>
</feature>
<evidence type="ECO:0000259" key="18">
    <source>
        <dbReference type="PROSITE" id="PS51776"/>
    </source>
</evidence>
<feature type="compositionally biased region" description="Polar residues" evidence="17">
    <location>
        <begin position="870"/>
        <end position="879"/>
    </location>
</feature>
<evidence type="ECO:0000256" key="11">
    <source>
        <dbReference type="ARBA" id="ARBA00056878"/>
    </source>
</evidence>
<evidence type="ECO:0000256" key="9">
    <source>
        <dbReference type="ARBA" id="ARBA00023136"/>
    </source>
</evidence>
<gene>
    <name evidence="21" type="primary">spag9.L</name>
</gene>
<comment type="similarity">
    <text evidence="3">Belongs to the JIP scaffold family.</text>
</comment>
<feature type="region of interest" description="Disordered" evidence="17">
    <location>
        <begin position="568"/>
        <end position="587"/>
    </location>
</feature>
<dbReference type="GO" id="GO:0008432">
    <property type="term" value="F:JUN kinase binding"/>
    <property type="evidence" value="ECO:0007669"/>
    <property type="project" value="TreeGrafter"/>
</dbReference>
<keyword evidence="7" id="KW-0007">Acetylation</keyword>
<dbReference type="Gene3D" id="2.130.10.10">
    <property type="entry name" value="YVTN repeat-like/Quinoprotein amine dehydrogenase"/>
    <property type="match status" value="1"/>
</dbReference>
<evidence type="ECO:0000256" key="6">
    <source>
        <dbReference type="ARBA" id="ARBA00022737"/>
    </source>
</evidence>
<dbReference type="Proteomes" id="UP000186698">
    <property type="component" value="Chromosome 9_10L"/>
</dbReference>
<dbReference type="InterPro" id="IPR034744">
    <property type="entry name" value="RH2"/>
</dbReference>
<feature type="region of interest" description="Disordered" evidence="17">
    <location>
        <begin position="917"/>
        <end position="939"/>
    </location>
</feature>
<feature type="compositionally biased region" description="Low complexity" evidence="17">
    <location>
        <begin position="821"/>
        <end position="830"/>
    </location>
</feature>
<feature type="region of interest" description="Disordered" evidence="17">
    <location>
        <begin position="800"/>
        <end position="830"/>
    </location>
</feature>
<feature type="compositionally biased region" description="Basic and acidic residues" evidence="17">
    <location>
        <begin position="274"/>
        <end position="291"/>
    </location>
</feature>
<evidence type="ECO:0000256" key="17">
    <source>
        <dbReference type="SAM" id="MobiDB-lite"/>
    </source>
</evidence>
<dbReference type="GO" id="GO:0005765">
    <property type="term" value="C:lysosomal membrane"/>
    <property type="evidence" value="ECO:0007669"/>
    <property type="project" value="UniProtKB-SubCell"/>
</dbReference>
<dbReference type="InterPro" id="IPR036322">
    <property type="entry name" value="WD40_repeat_dom_sf"/>
</dbReference>
<dbReference type="PANTHER" id="PTHR13886">
    <property type="entry name" value="JNK/SAPK-ASSOCIATED PROTEIN"/>
    <property type="match status" value="1"/>
</dbReference>
<dbReference type="PROSITE" id="PS51776">
    <property type="entry name" value="RH1"/>
    <property type="match status" value="1"/>
</dbReference>
<feature type="region of interest" description="Disordered" evidence="17">
    <location>
        <begin position="466"/>
        <end position="487"/>
    </location>
</feature>
<evidence type="ECO:0000259" key="19">
    <source>
        <dbReference type="PROSITE" id="PS51777"/>
    </source>
</evidence>
<comment type="function">
    <text evidence="11">The JNK-interacting protein (JIP) group of scaffold proteins selectively mediates JNK signaling by aggregating specific components of the MAPK cascade to form a functional JNK signaling module. Regulates lysosomal positioning by acting as an adapter protein which links PIP4P1-positive lysosomes to the dynein-dynactin complex. Assists PIKFYVE selective functionality in microtubule-based endosome-to-TGN trafficking.</text>
</comment>
<dbReference type="FunFam" id="1.20.58.1770:FF:000001">
    <property type="entry name" value="C-Jun-amino-terminal kinase-interacting protein 3 isoform X1"/>
    <property type="match status" value="1"/>
</dbReference>
<keyword evidence="21" id="KW-0808">Transferase</keyword>
<feature type="coiled-coil region" evidence="16">
    <location>
        <begin position="60"/>
        <end position="161"/>
    </location>
</feature>
<dbReference type="Gene3D" id="1.20.5.1000">
    <property type="entry name" value="arf6 gtpase in complex with a specific effector, jip4"/>
    <property type="match status" value="1"/>
</dbReference>
<dbReference type="SUPFAM" id="SSF50978">
    <property type="entry name" value="WD40 repeat-like"/>
    <property type="match status" value="1"/>
</dbReference>
<keyword evidence="20" id="KW-1185">Reference proteome</keyword>
<keyword evidence="9" id="KW-0472">Membrane</keyword>